<gene>
    <name evidence="2" type="ORF">PGQ11_007772</name>
</gene>
<accession>A0ABR2IWJ1</accession>
<protein>
    <submittedName>
        <fullName evidence="2">Uncharacterized protein</fullName>
    </submittedName>
</protein>
<feature type="region of interest" description="Disordered" evidence="1">
    <location>
        <begin position="53"/>
        <end position="73"/>
    </location>
</feature>
<sequence>MPDTTPYEDNGKVKYSKKQIDYEVNDDDLDPSAYERDKGGMVSAVSQVTLARRPRAPAARTVGRATGTKDATDKVGNTVKSITDTAGDAAEGVTGAVGDTVNDTTSGATSKVGDIVGETAGDAGETVNDAEEGIAEKTGVVTEKGGKTVEGAEDKIDKAGDNVEVPEGAEDVKGGVKGAFDMADEAIEGAEDQAEEFSENAPIEVSEFGPSITVKVVHIFEGSFIVSDNGQVKDHNSNILSQVAKGTSMT</sequence>
<reference evidence="2 3" key="1">
    <citation type="journal article" date="2024" name="IMA Fungus">
        <title>Apiospora arundinis, a panoply of carbohydrate-active enzymes and secondary metabolites.</title>
        <authorList>
            <person name="Sorensen T."/>
            <person name="Petersen C."/>
            <person name="Muurmann A.T."/>
            <person name="Christiansen J.V."/>
            <person name="Brundto M.L."/>
            <person name="Overgaard C.K."/>
            <person name="Boysen A.T."/>
            <person name="Wollenberg R.D."/>
            <person name="Larsen T.O."/>
            <person name="Sorensen J.L."/>
            <person name="Nielsen K.L."/>
            <person name="Sondergaard T.E."/>
        </authorList>
    </citation>
    <scope>NUCLEOTIDE SEQUENCE [LARGE SCALE GENOMIC DNA]</scope>
    <source>
        <strain evidence="2 3">AAU 773</strain>
    </source>
</reference>
<proteinExistence type="predicted"/>
<evidence type="ECO:0000256" key="1">
    <source>
        <dbReference type="SAM" id="MobiDB-lite"/>
    </source>
</evidence>
<dbReference type="Proteomes" id="UP001390339">
    <property type="component" value="Unassembled WGS sequence"/>
</dbReference>
<feature type="region of interest" description="Disordered" evidence="1">
    <location>
        <begin position="92"/>
        <end position="133"/>
    </location>
</feature>
<dbReference type="Gene3D" id="1.20.120.20">
    <property type="entry name" value="Apolipoprotein"/>
    <property type="match status" value="1"/>
</dbReference>
<evidence type="ECO:0000313" key="2">
    <source>
        <dbReference type="EMBL" id="KAK8869194.1"/>
    </source>
</evidence>
<feature type="compositionally biased region" description="Low complexity" evidence="1">
    <location>
        <begin position="53"/>
        <end position="68"/>
    </location>
</feature>
<organism evidence="2 3">
    <name type="scientific">Apiospora arundinis</name>
    <dbReference type="NCBI Taxonomy" id="335852"/>
    <lineage>
        <taxon>Eukaryota</taxon>
        <taxon>Fungi</taxon>
        <taxon>Dikarya</taxon>
        <taxon>Ascomycota</taxon>
        <taxon>Pezizomycotina</taxon>
        <taxon>Sordariomycetes</taxon>
        <taxon>Xylariomycetidae</taxon>
        <taxon>Amphisphaeriales</taxon>
        <taxon>Apiosporaceae</taxon>
        <taxon>Apiospora</taxon>
    </lineage>
</organism>
<comment type="caution">
    <text evidence="2">The sequence shown here is derived from an EMBL/GenBank/DDBJ whole genome shotgun (WGS) entry which is preliminary data.</text>
</comment>
<dbReference type="EMBL" id="JAPCWZ010000004">
    <property type="protein sequence ID" value="KAK8869194.1"/>
    <property type="molecule type" value="Genomic_DNA"/>
</dbReference>
<name>A0ABR2IWJ1_9PEZI</name>
<keyword evidence="3" id="KW-1185">Reference proteome</keyword>
<evidence type="ECO:0000313" key="3">
    <source>
        <dbReference type="Proteomes" id="UP001390339"/>
    </source>
</evidence>